<dbReference type="Gene3D" id="1.20.1250.20">
    <property type="entry name" value="MFS general substrate transporter like domains"/>
    <property type="match status" value="2"/>
</dbReference>
<dbReference type="PROSITE" id="PS00216">
    <property type="entry name" value="SUGAR_TRANSPORT_1"/>
    <property type="match status" value="2"/>
</dbReference>
<dbReference type="InterPro" id="IPR005829">
    <property type="entry name" value="Sugar_transporter_CS"/>
</dbReference>
<reference evidence="9" key="1">
    <citation type="journal article" date="2015" name="Genome Announc.">
        <title>Draft whole-genome sequence of the biocontrol agent Trichoderma harzianum T6776.</title>
        <authorList>
            <person name="Baroncelli R."/>
            <person name="Piaggeschi G."/>
            <person name="Fiorini L."/>
            <person name="Bertolini E."/>
            <person name="Zapparata A."/>
            <person name="Pe M.E."/>
            <person name="Sarrocco S."/>
            <person name="Vannacci G."/>
        </authorList>
    </citation>
    <scope>NUCLEOTIDE SEQUENCE [LARGE SCALE GENOMIC DNA]</scope>
    <source>
        <strain evidence="9">T6776</strain>
    </source>
</reference>
<comment type="similarity">
    <text evidence="2">Belongs to the major facilitator superfamily. Sugar transporter (TC 2.A.1.1) family.</text>
</comment>
<evidence type="ECO:0000313" key="9">
    <source>
        <dbReference type="Proteomes" id="UP000034112"/>
    </source>
</evidence>
<feature type="transmembrane region" description="Helical" evidence="6">
    <location>
        <begin position="177"/>
        <end position="196"/>
    </location>
</feature>
<dbReference type="PROSITE" id="PS50850">
    <property type="entry name" value="MFS"/>
    <property type="match status" value="1"/>
</dbReference>
<proteinExistence type="inferred from homology"/>
<feature type="transmembrane region" description="Helical" evidence="6">
    <location>
        <begin position="124"/>
        <end position="142"/>
    </location>
</feature>
<evidence type="ECO:0000259" key="7">
    <source>
        <dbReference type="PROSITE" id="PS50850"/>
    </source>
</evidence>
<dbReference type="GO" id="GO:0016020">
    <property type="term" value="C:membrane"/>
    <property type="evidence" value="ECO:0007669"/>
    <property type="project" value="UniProtKB-SubCell"/>
</dbReference>
<dbReference type="OMA" id="WQFVIPY"/>
<dbReference type="InterPro" id="IPR020846">
    <property type="entry name" value="MFS_dom"/>
</dbReference>
<dbReference type="GO" id="GO:0005351">
    <property type="term" value="F:carbohydrate:proton symporter activity"/>
    <property type="evidence" value="ECO:0007669"/>
    <property type="project" value="TreeGrafter"/>
</dbReference>
<feature type="transmembrane region" description="Helical" evidence="6">
    <location>
        <begin position="321"/>
        <end position="339"/>
    </location>
</feature>
<evidence type="ECO:0000256" key="6">
    <source>
        <dbReference type="SAM" id="Phobius"/>
    </source>
</evidence>
<dbReference type="InterPro" id="IPR005828">
    <property type="entry name" value="MFS_sugar_transport-like"/>
</dbReference>
<feature type="transmembrane region" description="Helical" evidence="6">
    <location>
        <begin position="418"/>
        <end position="436"/>
    </location>
</feature>
<feature type="transmembrane region" description="Helical" evidence="6">
    <location>
        <begin position="52"/>
        <end position="73"/>
    </location>
</feature>
<dbReference type="InterPro" id="IPR036259">
    <property type="entry name" value="MFS_trans_sf"/>
</dbReference>
<dbReference type="Pfam" id="PF00083">
    <property type="entry name" value="Sugar_tr"/>
    <property type="match status" value="2"/>
</dbReference>
<organism evidence="8 9">
    <name type="scientific">Trichoderma harzianum</name>
    <name type="common">Hypocrea lixii</name>
    <dbReference type="NCBI Taxonomy" id="5544"/>
    <lineage>
        <taxon>Eukaryota</taxon>
        <taxon>Fungi</taxon>
        <taxon>Dikarya</taxon>
        <taxon>Ascomycota</taxon>
        <taxon>Pezizomycotina</taxon>
        <taxon>Sordariomycetes</taxon>
        <taxon>Hypocreomycetidae</taxon>
        <taxon>Hypocreales</taxon>
        <taxon>Hypocreaceae</taxon>
        <taxon>Trichoderma</taxon>
    </lineage>
</organism>
<gene>
    <name evidence="8" type="ORF">THAR02_03713</name>
</gene>
<dbReference type="AlphaFoldDB" id="A0A0F9XI68"/>
<dbReference type="PANTHER" id="PTHR48022">
    <property type="entry name" value="PLASTIDIC GLUCOSE TRANSPORTER 4"/>
    <property type="match status" value="1"/>
</dbReference>
<evidence type="ECO:0000256" key="2">
    <source>
        <dbReference type="ARBA" id="ARBA00010992"/>
    </source>
</evidence>
<evidence type="ECO:0000313" key="8">
    <source>
        <dbReference type="EMBL" id="KKP04195.1"/>
    </source>
</evidence>
<dbReference type="InterPro" id="IPR050360">
    <property type="entry name" value="MFS_Sugar_Transporters"/>
</dbReference>
<sequence>MEQSKENVHDHVEKTGDYETAQLAHITDQEDHETGIYQSLIRNPWASVWCIYGLWTVILLSFDVQAAGSVVGIPRFRQDFGYLFEGDYVLPAQWQSAFNGAPIAMAVISSLAAAELADMFGRKLMLLVALVVSFVGVGVEFYATTNAVFFAGKLINGIMVGIIATNMITYIGEIAPLALRGIFTCCIGVSSPWFLAGKGRTEKALKSLRKLGYPGEVGEKKLALINLTLEQIRQETEGVTYVECFKKSNLRRTIISIMPLCIQSLSGIAFVAGYFTYYLQLAGYSTSMSYKIQISQPVLSIVGNIMAAAAVDSIGRRNITFYGLIILTAILLITGALGLSHKPSEVKGTVAFILIYSWWYNVSIGSTAFSLLVEVSTSRLRVKTIAIGYSVQSAINVMWQFVIPYLFNPDHANLGAKIAFIFFGFCVICIVYLYFYQPETAGRSYQELDEMFAKGVPARKFKSYKTDIQMQNEAAATAQKTVL</sequence>
<feature type="transmembrane region" description="Helical" evidence="6">
    <location>
        <begin position="385"/>
        <end position="406"/>
    </location>
</feature>
<comment type="subcellular location">
    <subcellularLocation>
        <location evidence="1">Membrane</location>
        <topology evidence="1">Multi-pass membrane protein</topology>
    </subcellularLocation>
</comment>
<evidence type="ECO:0000256" key="4">
    <source>
        <dbReference type="ARBA" id="ARBA00022989"/>
    </source>
</evidence>
<keyword evidence="3 6" id="KW-0812">Transmembrane</keyword>
<dbReference type="SUPFAM" id="SSF103473">
    <property type="entry name" value="MFS general substrate transporter"/>
    <property type="match status" value="1"/>
</dbReference>
<evidence type="ECO:0000256" key="1">
    <source>
        <dbReference type="ARBA" id="ARBA00004141"/>
    </source>
</evidence>
<protein>
    <submittedName>
        <fullName evidence="8">Maltose permease MAL31</fullName>
    </submittedName>
</protein>
<dbReference type="OrthoDB" id="6612291at2759"/>
<evidence type="ECO:0000256" key="3">
    <source>
        <dbReference type="ARBA" id="ARBA00022692"/>
    </source>
</evidence>
<evidence type="ECO:0000256" key="5">
    <source>
        <dbReference type="ARBA" id="ARBA00023136"/>
    </source>
</evidence>
<dbReference type="PROSITE" id="PS00217">
    <property type="entry name" value="SUGAR_TRANSPORT_2"/>
    <property type="match status" value="1"/>
</dbReference>
<name>A0A0F9XI68_TRIHA</name>
<dbReference type="Proteomes" id="UP000034112">
    <property type="component" value="Unassembled WGS sequence"/>
</dbReference>
<dbReference type="EMBL" id="JOKZ01000085">
    <property type="protein sequence ID" value="KKP04195.1"/>
    <property type="molecule type" value="Genomic_DNA"/>
</dbReference>
<feature type="transmembrane region" description="Helical" evidence="6">
    <location>
        <begin position="254"/>
        <end position="277"/>
    </location>
</feature>
<dbReference type="PANTHER" id="PTHR48022:SF22">
    <property type="entry name" value="MAJOR FACILITATOR SUPERFAMILY (MFS) PROFILE DOMAIN-CONTAINING PROTEIN"/>
    <property type="match status" value="1"/>
</dbReference>
<feature type="transmembrane region" description="Helical" evidence="6">
    <location>
        <begin position="297"/>
        <end position="314"/>
    </location>
</feature>
<keyword evidence="5 6" id="KW-0472">Membrane</keyword>
<feature type="transmembrane region" description="Helical" evidence="6">
    <location>
        <begin position="154"/>
        <end position="171"/>
    </location>
</feature>
<keyword evidence="4 6" id="KW-1133">Transmembrane helix</keyword>
<feature type="domain" description="Major facilitator superfamily (MFS) profile" evidence="7">
    <location>
        <begin position="49"/>
        <end position="441"/>
    </location>
</feature>
<comment type="caution">
    <text evidence="8">The sequence shown here is derived from an EMBL/GenBank/DDBJ whole genome shotgun (WGS) entry which is preliminary data.</text>
</comment>
<accession>A0A0F9XI68</accession>
<feature type="transmembrane region" description="Helical" evidence="6">
    <location>
        <begin position="351"/>
        <end position="373"/>
    </location>
</feature>